<dbReference type="AlphaFoldDB" id="A0A3D9BNC7"/>
<dbReference type="SMART" id="SM00855">
    <property type="entry name" value="PGAM"/>
    <property type="match status" value="1"/>
</dbReference>
<evidence type="ECO:0000313" key="2">
    <source>
        <dbReference type="Proteomes" id="UP000257131"/>
    </source>
</evidence>
<dbReference type="Proteomes" id="UP000257131">
    <property type="component" value="Unassembled WGS sequence"/>
</dbReference>
<gene>
    <name evidence="1" type="ORF">DRV84_13035</name>
</gene>
<dbReference type="Gene3D" id="3.40.50.1240">
    <property type="entry name" value="Phosphoglycerate mutase-like"/>
    <property type="match status" value="1"/>
</dbReference>
<sequence length="161" mass="17801">MRRLILVRHAKSDWSAALEDHARPLNKRGRRSAPLIGGWLRERGYLPQEVICSDAARTRETFAGLGIDAPVSYTRLLYHAEAPEILEVLRGASGATVALIGHNPGIGAFAGRIVARPPAHPRFHDYPTAATLVAEFDIDRWRDADFGTARAVDFVVPRELE</sequence>
<dbReference type="Pfam" id="PF00300">
    <property type="entry name" value="His_Phos_1"/>
    <property type="match status" value="1"/>
</dbReference>
<accession>A0A3D9BNC7</accession>
<dbReference type="OrthoDB" id="9810154at2"/>
<dbReference type="InterPro" id="IPR013078">
    <property type="entry name" value="His_Pase_superF_clade-1"/>
</dbReference>
<dbReference type="RefSeq" id="WP_115981424.1">
    <property type="nucleotide sequence ID" value="NZ_QOHR01000023.1"/>
</dbReference>
<dbReference type="EMBL" id="QOHR01000023">
    <property type="protein sequence ID" value="REC54957.1"/>
    <property type="molecule type" value="Genomic_DNA"/>
</dbReference>
<name>A0A3D9BNC7_9RHOB</name>
<organism evidence="1 2">
    <name type="scientific">Rhodosalinus sediminis</name>
    <dbReference type="NCBI Taxonomy" id="1940533"/>
    <lineage>
        <taxon>Bacteria</taxon>
        <taxon>Pseudomonadati</taxon>
        <taxon>Pseudomonadota</taxon>
        <taxon>Alphaproteobacteria</taxon>
        <taxon>Rhodobacterales</taxon>
        <taxon>Paracoccaceae</taxon>
        <taxon>Rhodosalinus</taxon>
    </lineage>
</organism>
<protein>
    <submittedName>
        <fullName evidence="1">Histidine phosphatase family protein</fullName>
    </submittedName>
</protein>
<evidence type="ECO:0000313" key="1">
    <source>
        <dbReference type="EMBL" id="REC54957.1"/>
    </source>
</evidence>
<dbReference type="InterPro" id="IPR029033">
    <property type="entry name" value="His_PPase_superfam"/>
</dbReference>
<dbReference type="PANTHER" id="PTHR47623">
    <property type="entry name" value="OS09G0287300 PROTEIN"/>
    <property type="match status" value="1"/>
</dbReference>
<proteinExistence type="predicted"/>
<dbReference type="PANTHER" id="PTHR47623:SF1">
    <property type="entry name" value="OS09G0287300 PROTEIN"/>
    <property type="match status" value="1"/>
</dbReference>
<dbReference type="SUPFAM" id="SSF53254">
    <property type="entry name" value="Phosphoglycerate mutase-like"/>
    <property type="match status" value="1"/>
</dbReference>
<comment type="caution">
    <text evidence="1">The sequence shown here is derived from an EMBL/GenBank/DDBJ whole genome shotgun (WGS) entry which is preliminary data.</text>
</comment>
<keyword evidence="2" id="KW-1185">Reference proteome</keyword>
<reference evidence="1 2" key="1">
    <citation type="journal article" date="2017" name="Int. J. Syst. Evol. Microbiol.">
        <title>Rhodosalinus sediminis gen. nov., sp. nov., isolated from marine saltern.</title>
        <authorList>
            <person name="Guo L.Y."/>
            <person name="Ling S.K."/>
            <person name="Li C.M."/>
            <person name="Chen G.J."/>
            <person name="Du Z.J."/>
        </authorList>
    </citation>
    <scope>NUCLEOTIDE SEQUENCE [LARGE SCALE GENOMIC DNA]</scope>
    <source>
        <strain evidence="1 2">WDN1C137</strain>
    </source>
</reference>
<dbReference type="CDD" id="cd07067">
    <property type="entry name" value="HP_PGM_like"/>
    <property type="match status" value="1"/>
</dbReference>